<dbReference type="InterPro" id="IPR004097">
    <property type="entry name" value="DHHA2"/>
</dbReference>
<name>A0A376B206_9ASCO</name>
<dbReference type="InterPro" id="IPR001667">
    <property type="entry name" value="DDH_dom"/>
</dbReference>
<dbReference type="EMBL" id="UFAJ01000032">
    <property type="protein sequence ID" value="SSD58649.1"/>
    <property type="molecule type" value="Genomic_DNA"/>
</dbReference>
<dbReference type="Gene3D" id="3.90.1640.10">
    <property type="entry name" value="inorganic pyrophosphatase (n-terminal core)"/>
    <property type="match status" value="1"/>
</dbReference>
<dbReference type="SUPFAM" id="SSF64182">
    <property type="entry name" value="DHH phosphoesterases"/>
    <property type="match status" value="1"/>
</dbReference>
<keyword evidence="3" id="KW-0378">Hydrolase</keyword>
<dbReference type="Gene3D" id="3.10.310.20">
    <property type="entry name" value="DHHA2 domain"/>
    <property type="match status" value="1"/>
</dbReference>
<dbReference type="Pfam" id="PF01368">
    <property type="entry name" value="DHH"/>
    <property type="match status" value="1"/>
</dbReference>
<accession>A0A376B206</accession>
<dbReference type="AlphaFoldDB" id="A0A376B206"/>
<dbReference type="VEuPathDB" id="FungiDB:SCODWIG_00410"/>
<evidence type="ECO:0000256" key="2">
    <source>
        <dbReference type="ARBA" id="ARBA00022723"/>
    </source>
</evidence>
<evidence type="ECO:0000256" key="3">
    <source>
        <dbReference type="ARBA" id="ARBA00022801"/>
    </source>
</evidence>
<organism evidence="6 7">
    <name type="scientific">Saccharomycodes ludwigii</name>
    <dbReference type="NCBI Taxonomy" id="36035"/>
    <lineage>
        <taxon>Eukaryota</taxon>
        <taxon>Fungi</taxon>
        <taxon>Dikarya</taxon>
        <taxon>Ascomycota</taxon>
        <taxon>Saccharomycotina</taxon>
        <taxon>Saccharomycetes</taxon>
        <taxon>Saccharomycodales</taxon>
        <taxon>Saccharomycodaceae</taxon>
        <taxon>Saccharomycodes</taxon>
    </lineage>
</organism>
<evidence type="ECO:0000256" key="4">
    <source>
        <dbReference type="ARBA" id="ARBA00023211"/>
    </source>
</evidence>
<comment type="cofactor">
    <cofactor evidence="1">
        <name>Mn(2+)</name>
        <dbReference type="ChEBI" id="CHEBI:29035"/>
    </cofactor>
</comment>
<dbReference type="PANTHER" id="PTHR12112">
    <property type="entry name" value="BNIP - RELATED"/>
    <property type="match status" value="1"/>
</dbReference>
<dbReference type="InterPro" id="IPR038222">
    <property type="entry name" value="DHHA2_dom_sf"/>
</dbReference>
<gene>
    <name evidence="6" type="ORF">SCODWIG_00410</name>
</gene>
<evidence type="ECO:0000256" key="1">
    <source>
        <dbReference type="ARBA" id="ARBA00001936"/>
    </source>
</evidence>
<keyword evidence="2" id="KW-0479">Metal-binding</keyword>
<reference evidence="7" key="1">
    <citation type="submission" date="2018-06" db="EMBL/GenBank/DDBJ databases">
        <authorList>
            <person name="Guldener U."/>
        </authorList>
    </citation>
    <scope>NUCLEOTIDE SEQUENCE [LARGE SCALE GENOMIC DNA]</scope>
    <source>
        <strain evidence="7">UTAD17</strain>
    </source>
</reference>
<dbReference type="SMART" id="SM01131">
    <property type="entry name" value="DHHA2"/>
    <property type="match status" value="1"/>
</dbReference>
<dbReference type="GO" id="GO:0005737">
    <property type="term" value="C:cytoplasm"/>
    <property type="evidence" value="ECO:0007669"/>
    <property type="project" value="InterPro"/>
</dbReference>
<dbReference type="InterPro" id="IPR038763">
    <property type="entry name" value="DHH_sf"/>
</dbReference>
<dbReference type="PANTHER" id="PTHR12112:SF39">
    <property type="entry name" value="EG:152A3.5 PROTEIN (FBGN0003116_PN PROTEIN)"/>
    <property type="match status" value="1"/>
</dbReference>
<feature type="domain" description="DHHA2" evidence="5">
    <location>
        <begin position="227"/>
        <end position="377"/>
    </location>
</feature>
<dbReference type="GO" id="GO:0046872">
    <property type="term" value="F:metal ion binding"/>
    <property type="evidence" value="ECO:0007669"/>
    <property type="project" value="UniProtKB-KW"/>
</dbReference>
<dbReference type="GO" id="GO:0004309">
    <property type="term" value="F:exopolyphosphatase activity"/>
    <property type="evidence" value="ECO:0007669"/>
    <property type="project" value="TreeGrafter"/>
</dbReference>
<dbReference type="Pfam" id="PF02833">
    <property type="entry name" value="DHHA2"/>
    <property type="match status" value="1"/>
</dbReference>
<dbReference type="Proteomes" id="UP000262825">
    <property type="component" value="Unassembled WGS sequence"/>
</dbReference>
<keyword evidence="7" id="KW-1185">Reference proteome</keyword>
<evidence type="ECO:0000259" key="5">
    <source>
        <dbReference type="SMART" id="SM01131"/>
    </source>
</evidence>
<evidence type="ECO:0000313" key="7">
    <source>
        <dbReference type="Proteomes" id="UP000262825"/>
    </source>
</evidence>
<protein>
    <submittedName>
        <fullName evidence="6">Related to Exopolyphosphatase</fullName>
    </submittedName>
</protein>
<evidence type="ECO:0000313" key="6">
    <source>
        <dbReference type="EMBL" id="SSD58649.1"/>
    </source>
</evidence>
<keyword evidence="4" id="KW-0464">Manganese</keyword>
<proteinExistence type="predicted"/>
<sequence>MTLSLIGYLKFLRGTYLRDFSGASLTIVCGNQSADLDSVVSSLAYAYLNYVKYPQIPIIPIINIPKQDLKLRKDIIYVLNKTENIASENDLFFIEDIQQLKSHFKGVNIEAILVDHNKPQGQANDIIDSVIGIIDHHEDMKISRENIKKFNGPDIIQVAGSCSSLVTNYWVKQLGNVDALKPISELCLSAVLIDTANMKFKVETPDIEALKVYKATLPPTYGIEQFYTDIKKNKDNLDGLSLYDIVRKDYKEFNFEYKSKNVLLNVGIAAIVKPVPWLLTKFGIEDFQKTSSEFGKHLDVFIILTSFNNSKGQYEREFLIMGSKNEILDQIQDKLADKLELRKVSNVVPAVLNVRLFNQLNTKASRKQIAPYIEEALCS</sequence>